<protein>
    <submittedName>
        <fullName evidence="2">AAA family ATPase</fullName>
    </submittedName>
</protein>
<dbReference type="AlphaFoldDB" id="A0A2N1IP09"/>
<dbReference type="SMART" id="SM00382">
    <property type="entry name" value="AAA"/>
    <property type="match status" value="1"/>
</dbReference>
<dbReference type="Pfam" id="PF13304">
    <property type="entry name" value="AAA_21"/>
    <property type="match status" value="1"/>
</dbReference>
<comment type="caution">
    <text evidence="2">The sequence shown here is derived from an EMBL/GenBank/DDBJ whole genome shotgun (WGS) entry which is preliminary data.</text>
</comment>
<evidence type="ECO:0000259" key="1">
    <source>
        <dbReference type="SMART" id="SM00382"/>
    </source>
</evidence>
<dbReference type="RefSeq" id="WP_101196529.1">
    <property type="nucleotide sequence ID" value="NZ_PJCG01000043.1"/>
</dbReference>
<feature type="domain" description="AAA+ ATPase" evidence="1">
    <location>
        <begin position="24"/>
        <end position="323"/>
    </location>
</feature>
<proteinExistence type="predicted"/>
<dbReference type="SUPFAM" id="SSF52540">
    <property type="entry name" value="P-loop containing nucleoside triphosphate hydrolases"/>
    <property type="match status" value="1"/>
</dbReference>
<dbReference type="Gene3D" id="3.40.50.300">
    <property type="entry name" value="P-loop containing nucleotide triphosphate hydrolases"/>
    <property type="match status" value="1"/>
</dbReference>
<dbReference type="InterPro" id="IPR003959">
    <property type="entry name" value="ATPase_AAA_core"/>
</dbReference>
<dbReference type="InterPro" id="IPR003593">
    <property type="entry name" value="AAA+_ATPase"/>
</dbReference>
<name>A0A2N1IP09_9PSED</name>
<evidence type="ECO:0000313" key="2">
    <source>
        <dbReference type="EMBL" id="PKI19992.1"/>
    </source>
</evidence>
<sequence length="411" mass="46093">MRNNISFIKAKLPHSEKVANIPLANKNLIITGVNGCGKTKFLESIFDYLVLRVRQKQNHSLTELQHILESNKVILQSITKADANYEHYSRTVESYERQVAVALDPPVGFSNLQKYVIDVEEQRAVLLKFEATRQANIRESKGAKSTAVLKQEVKSSDAALLFEEYLVSQKTLQAYAESPRMANNPTEAANIAAWFDKLEADLRELFEDDSLVLHFDYHAQSFFIRQNGKLDYRFQQLSSGFSSVLAIYAELLTKIQLGATSASDVYGVVIIDEIDAHLHVSLQRKILSFLVKSFPCIQFIVSTHSPFVVSSVSDALIYDLSTLECVDDLSMYSYESILSGLFKTSPVSEVLQEKILELGRLLESPSIDVAVIEQYVKDIGEHESVLDSESAFFLKKARIAVNKSKGGVKHV</sequence>
<reference evidence="2 3" key="1">
    <citation type="submission" date="2017-12" db="EMBL/GenBank/DDBJ databases">
        <title>Isolation and characterization of an aerobic denitrifying Pseudomonas monteilii CY06 from aquaculture ponds.</title>
        <authorList>
            <person name="Ma Q."/>
            <person name="Cai Y."/>
            <person name="He Z."/>
        </authorList>
    </citation>
    <scope>NUCLEOTIDE SEQUENCE [LARGE SCALE GENOMIC DNA]</scope>
    <source>
        <strain evidence="2 3">CY06</strain>
    </source>
</reference>
<dbReference type="Proteomes" id="UP000233399">
    <property type="component" value="Unassembled WGS sequence"/>
</dbReference>
<gene>
    <name evidence="2" type="ORF">CXB65_20340</name>
</gene>
<dbReference type="PANTHER" id="PTHR43581:SF2">
    <property type="entry name" value="EXCINUCLEASE ATPASE SUBUNIT"/>
    <property type="match status" value="1"/>
</dbReference>
<dbReference type="GO" id="GO:0016887">
    <property type="term" value="F:ATP hydrolysis activity"/>
    <property type="evidence" value="ECO:0007669"/>
    <property type="project" value="InterPro"/>
</dbReference>
<organism evidence="2 3">
    <name type="scientific">Pseudomonas monteilii</name>
    <dbReference type="NCBI Taxonomy" id="76759"/>
    <lineage>
        <taxon>Bacteria</taxon>
        <taxon>Pseudomonadati</taxon>
        <taxon>Pseudomonadota</taxon>
        <taxon>Gammaproteobacteria</taxon>
        <taxon>Pseudomonadales</taxon>
        <taxon>Pseudomonadaceae</taxon>
        <taxon>Pseudomonas</taxon>
    </lineage>
</organism>
<evidence type="ECO:0000313" key="3">
    <source>
        <dbReference type="Proteomes" id="UP000233399"/>
    </source>
</evidence>
<dbReference type="InterPro" id="IPR051396">
    <property type="entry name" value="Bact_Antivir_Def_Nuclease"/>
</dbReference>
<dbReference type="EMBL" id="PJCG01000043">
    <property type="protein sequence ID" value="PKI19992.1"/>
    <property type="molecule type" value="Genomic_DNA"/>
</dbReference>
<accession>A0A2N1IP09</accession>
<dbReference type="GO" id="GO:0005524">
    <property type="term" value="F:ATP binding"/>
    <property type="evidence" value="ECO:0007669"/>
    <property type="project" value="InterPro"/>
</dbReference>
<dbReference type="InterPro" id="IPR027417">
    <property type="entry name" value="P-loop_NTPase"/>
</dbReference>
<dbReference type="PANTHER" id="PTHR43581">
    <property type="entry name" value="ATP/GTP PHOSPHATASE"/>
    <property type="match status" value="1"/>
</dbReference>